<dbReference type="PANTHER" id="PTHR12815">
    <property type="entry name" value="SORTING AND ASSEMBLY MACHINERY SAMM50 PROTEIN FAMILY MEMBER"/>
    <property type="match status" value="1"/>
</dbReference>
<accession>H8KZN7</accession>
<evidence type="ECO:0000256" key="3">
    <source>
        <dbReference type="ARBA" id="ARBA00015419"/>
    </source>
</evidence>
<dbReference type="AlphaFoldDB" id="H8KZN7"/>
<organism evidence="14 15">
    <name type="scientific">Frateuria aurantia (strain ATCC 33424 / DSM 6220 / KCTC 2777 / LMG 1558 / NBRC 3245 / NCIMB 13370)</name>
    <name type="common">Acetobacter aurantius</name>
    <dbReference type="NCBI Taxonomy" id="767434"/>
    <lineage>
        <taxon>Bacteria</taxon>
        <taxon>Pseudomonadati</taxon>
        <taxon>Pseudomonadota</taxon>
        <taxon>Gammaproteobacteria</taxon>
        <taxon>Lysobacterales</taxon>
        <taxon>Rhodanobacteraceae</taxon>
        <taxon>Frateuria</taxon>
    </lineage>
</organism>
<evidence type="ECO:0000313" key="15">
    <source>
        <dbReference type="Proteomes" id="UP000005234"/>
    </source>
</evidence>
<dbReference type="GO" id="GO:0097347">
    <property type="term" value="C:TAM protein secretion complex"/>
    <property type="evidence" value="ECO:0007669"/>
    <property type="project" value="TreeGrafter"/>
</dbReference>
<evidence type="ECO:0000259" key="13">
    <source>
        <dbReference type="Pfam" id="PF17243"/>
    </source>
</evidence>
<dbReference type="KEGG" id="fau:Fraau_2756"/>
<comment type="subcellular location">
    <subcellularLocation>
        <location evidence="1">Cell outer membrane</location>
    </subcellularLocation>
</comment>
<evidence type="ECO:0000256" key="1">
    <source>
        <dbReference type="ARBA" id="ARBA00004442"/>
    </source>
</evidence>
<gene>
    <name evidence="14" type="ordered locus">Fraau_2756</name>
</gene>
<dbReference type="GO" id="GO:0009306">
    <property type="term" value="P:protein secretion"/>
    <property type="evidence" value="ECO:0007669"/>
    <property type="project" value="TreeGrafter"/>
</dbReference>
<dbReference type="Pfam" id="PF01103">
    <property type="entry name" value="Omp85"/>
    <property type="match status" value="1"/>
</dbReference>
<evidence type="ECO:0000256" key="4">
    <source>
        <dbReference type="ARBA" id="ARBA00022452"/>
    </source>
</evidence>
<feature type="domain" description="TamA POTRA" evidence="13">
    <location>
        <begin position="35"/>
        <end position="110"/>
    </location>
</feature>
<name>H8KZN7_FRAAD</name>
<evidence type="ECO:0000256" key="10">
    <source>
        <dbReference type="ARBA" id="ARBA00093548"/>
    </source>
</evidence>
<dbReference type="InterPro" id="IPR010827">
    <property type="entry name" value="BamA/TamA_POTRA"/>
</dbReference>
<evidence type="ECO:0000256" key="9">
    <source>
        <dbReference type="ARBA" id="ARBA00033063"/>
    </source>
</evidence>
<evidence type="ECO:0000256" key="7">
    <source>
        <dbReference type="ARBA" id="ARBA00023136"/>
    </source>
</evidence>
<feature type="domain" description="POTRA" evidence="12">
    <location>
        <begin position="201"/>
        <end position="271"/>
    </location>
</feature>
<evidence type="ECO:0000256" key="2">
    <source>
        <dbReference type="ARBA" id="ARBA00010248"/>
    </source>
</evidence>
<evidence type="ECO:0000259" key="11">
    <source>
        <dbReference type="Pfam" id="PF01103"/>
    </source>
</evidence>
<dbReference type="HOGENOM" id="CLU_018618_1_0_6"/>
<dbReference type="Gene3D" id="3.10.20.310">
    <property type="entry name" value="membrane protein fhac"/>
    <property type="match status" value="3"/>
</dbReference>
<evidence type="ECO:0000256" key="5">
    <source>
        <dbReference type="ARBA" id="ARBA00022692"/>
    </source>
</evidence>
<dbReference type="Proteomes" id="UP000005234">
    <property type="component" value="Chromosome"/>
</dbReference>
<dbReference type="STRING" id="767434.Fraau_2756"/>
<keyword evidence="4" id="KW-1134">Transmembrane beta strand</keyword>
<dbReference type="GO" id="GO:0009279">
    <property type="term" value="C:cell outer membrane"/>
    <property type="evidence" value="ECO:0007669"/>
    <property type="project" value="UniProtKB-SubCell"/>
</dbReference>
<sequence length="596" mass="65424">MPTPVKYPFLPSVGRGLILLTTTLLPLTASAGIVLQVKGLPDDLQQAVISASGLSAYATRSVSEAQVRRLFKQVQTQVDGILRPYGYYHSTVHGELDPKGQDWALSLQIEAGPPVLIEQVQATLPASAREVPAVRSSLRALRALQGKQLDDGNYESARDTVTSALTANGWLDAKLDTHRVEVDTRRNQARVELAWNIGPRYRFGPVDFSGSQFRPGVLDRYVPFPAGTAYTQDQLLQLQQSLTNTDYFSMVDVRPDMSHRQGQIVPVLVNLHPAKQTIYTGGPFYGTDTGPGIRAGLSKRWINRRGHKWSNELILAQRLKSLSTLYTIPMPGPNQRSFNFGANFLDANTVTSVAHTFEVVANETRLWHGWTRTLGVHALTGTFTVGKRGTESDRIAGLEHGSSTLVYAEGSLARKRMDNSTFVRRGWSLNFTARTTAGSALSSARFSQLMADAKWIRAFAGRNRLILRGSAALTDTNDFDALPPQLRFFAGGDRSVRGYAYQAIGPLNKSKRVIGGRNLLIGSAEMEHYFTPHWGMAGFVDAGNAFNGMDYRPQLGTGLGLRWLSPVGMIRIDVGMPVHSIYGHGVQLHVNIGPDL</sequence>
<dbReference type="OrthoDB" id="9769707at2"/>
<dbReference type="EMBL" id="CP003350">
    <property type="protein sequence ID" value="AFC87097.1"/>
    <property type="molecule type" value="Genomic_DNA"/>
</dbReference>
<comment type="subunit">
    <text evidence="10">Interacts with TamB to form the translocation and assembly module (TAM).</text>
</comment>
<dbReference type="eggNOG" id="COG0729">
    <property type="taxonomic scope" value="Bacteria"/>
</dbReference>
<dbReference type="PANTHER" id="PTHR12815:SF47">
    <property type="entry name" value="TRANSLOCATION AND ASSEMBLY MODULE SUBUNIT TAMA"/>
    <property type="match status" value="1"/>
</dbReference>
<keyword evidence="8" id="KW-0998">Cell outer membrane</keyword>
<evidence type="ECO:0000256" key="8">
    <source>
        <dbReference type="ARBA" id="ARBA00023237"/>
    </source>
</evidence>
<keyword evidence="15" id="KW-1185">Reference proteome</keyword>
<proteinExistence type="inferred from homology"/>
<dbReference type="Pfam" id="PF07244">
    <property type="entry name" value="POTRA"/>
    <property type="match status" value="1"/>
</dbReference>
<dbReference type="InterPro" id="IPR039910">
    <property type="entry name" value="D15-like"/>
</dbReference>
<keyword evidence="6" id="KW-0732">Signal</keyword>
<evidence type="ECO:0000256" key="6">
    <source>
        <dbReference type="ARBA" id="ARBA00022729"/>
    </source>
</evidence>
<comment type="similarity">
    <text evidence="2">Belongs to the TamA family.</text>
</comment>
<dbReference type="InterPro" id="IPR000184">
    <property type="entry name" value="Bac_surfAg_D15"/>
</dbReference>
<dbReference type="Pfam" id="PF17243">
    <property type="entry name" value="POTRA_TamA_1"/>
    <property type="match status" value="1"/>
</dbReference>
<dbReference type="Gene3D" id="2.40.160.50">
    <property type="entry name" value="membrane protein fhac: a member of the omp85/tpsb transporter family"/>
    <property type="match status" value="1"/>
</dbReference>
<evidence type="ECO:0000313" key="14">
    <source>
        <dbReference type="EMBL" id="AFC87097.1"/>
    </source>
</evidence>
<keyword evidence="7" id="KW-0472">Membrane</keyword>
<feature type="domain" description="Bacterial surface antigen (D15)" evidence="11">
    <location>
        <begin position="323"/>
        <end position="592"/>
    </location>
</feature>
<reference evidence="14" key="1">
    <citation type="submission" date="2012-02" db="EMBL/GenBank/DDBJ databases">
        <title>The complete genome of Frateuria aurantia DSM 6220.</title>
        <authorList>
            <consortium name="US DOE Joint Genome Institute (JGI-PGF)"/>
            <person name="Lucas S."/>
            <person name="Copeland A."/>
            <person name="Lapidus A."/>
            <person name="Glavina del Rio T."/>
            <person name="Dalin E."/>
            <person name="Tice H."/>
            <person name="Bruce D."/>
            <person name="Goodwin L."/>
            <person name="Pitluck S."/>
            <person name="Peters L."/>
            <person name="Ovchinnikova G."/>
            <person name="Teshima H."/>
            <person name="Kyrpides N."/>
            <person name="Mavromatis K."/>
            <person name="Ivanova N."/>
            <person name="Brettin T."/>
            <person name="Detter J.C."/>
            <person name="Han C."/>
            <person name="Larimer F."/>
            <person name="Land M."/>
            <person name="Hauser L."/>
            <person name="Markowitz V."/>
            <person name="Cheng J.-F."/>
            <person name="Hugenholtz P."/>
            <person name="Woyke T."/>
            <person name="Wu D."/>
            <person name="Brambilla E."/>
            <person name="Klenk H.-P."/>
            <person name="Eisen J.A."/>
        </authorList>
    </citation>
    <scope>NUCLEOTIDE SEQUENCE</scope>
    <source>
        <strain evidence="14">DSM 6220</strain>
    </source>
</reference>
<evidence type="ECO:0000259" key="12">
    <source>
        <dbReference type="Pfam" id="PF07244"/>
    </source>
</evidence>
<protein>
    <recommendedName>
        <fullName evidence="3">Translocation and assembly module subunit TamA</fullName>
    </recommendedName>
    <alternativeName>
        <fullName evidence="9">Autotransporter assembly factor TamA</fullName>
    </alternativeName>
</protein>
<dbReference type="InterPro" id="IPR035243">
    <property type="entry name" value="TamA_POTRA_Dom_1"/>
</dbReference>
<keyword evidence="5" id="KW-0812">Transmembrane</keyword>